<feature type="compositionally biased region" description="Basic and acidic residues" evidence="1">
    <location>
        <begin position="541"/>
        <end position="552"/>
    </location>
</feature>
<dbReference type="OrthoDB" id="10250354at2759"/>
<evidence type="ECO:0000259" key="2">
    <source>
        <dbReference type="PROSITE" id="PS50076"/>
    </source>
</evidence>
<dbReference type="GO" id="GO:0005634">
    <property type="term" value="C:nucleus"/>
    <property type="evidence" value="ECO:0007669"/>
    <property type="project" value="TreeGrafter"/>
</dbReference>
<dbReference type="InterPro" id="IPR001623">
    <property type="entry name" value="DnaJ_domain"/>
</dbReference>
<gene>
    <name evidence="3" type="ORF">AMS68_001630</name>
</gene>
<dbReference type="SMART" id="SM00271">
    <property type="entry name" value="DnaJ"/>
    <property type="match status" value="1"/>
</dbReference>
<feature type="compositionally biased region" description="Basic and acidic residues" evidence="1">
    <location>
        <begin position="80"/>
        <end position="90"/>
    </location>
</feature>
<feature type="compositionally biased region" description="Basic and acidic residues" evidence="1">
    <location>
        <begin position="507"/>
        <end position="517"/>
    </location>
</feature>
<feature type="region of interest" description="Disordered" evidence="1">
    <location>
        <begin position="80"/>
        <end position="582"/>
    </location>
</feature>
<name>A0A6H0XN15_9PEZI</name>
<dbReference type="SUPFAM" id="SSF46565">
    <property type="entry name" value="Chaperone J-domain"/>
    <property type="match status" value="1"/>
</dbReference>
<dbReference type="InterPro" id="IPR052594">
    <property type="entry name" value="J_domain-containing_protein"/>
</dbReference>
<protein>
    <recommendedName>
        <fullName evidence="2">J domain-containing protein</fullName>
    </recommendedName>
</protein>
<sequence length="582" mass="67433">MTSTVQDDPYLALGLTKDATAAAIKTAYRKLVLKHHPDKVQDEAQKQTAADLFHKVQSAWEKIGDEEKRSRYDAKAHLDSLRKEAERDRQFTGARFSDMRQPPYHAAETRSHQTPRDMDRAGGYRTEEIRPQGAGDYFGEHRSSERRDYDSQPERSRRTPPRDDRRSKMTRQDSKQSDKEAERQRQREKVRLSTKATARDRDYKYSSYNSRPEVESGSDSDQYASQRRRSSKEDDHRTHERTFERRRSEDTGRYDERLQRQTDGVKEYIDRMSRRQQSDPLRRTSPSRVSSRDNTEYIKDSSGRPVQFRRGSGRPKTSRDDVDTSRRARREAERSGGESDDHIRRPPGLSQAKSAPNDIYLPYDKPRANSAQLSSEQMRDFIAGPMKRADSMPMQGSRRDETHKPPRSSHLRQTQFSDDYDVRKPSSTYPSPSSRSPKKEYADDFEKATPDGYVIETREPSRRMTRSPEPIREKTRTSSRQVPPPINTRYVYTDQGVEPLSSSRPKLSREGSSRKDSYLFGEVPSSASPRERQAYSGPESAKYHEVRPDYKMHSAYSSRRGENRSPSYYRGSSFSTVNPMSA</sequence>
<feature type="domain" description="J" evidence="2">
    <location>
        <begin position="8"/>
        <end position="76"/>
    </location>
</feature>
<evidence type="ECO:0000313" key="4">
    <source>
        <dbReference type="Proteomes" id="UP000503462"/>
    </source>
</evidence>
<reference evidence="3 4" key="1">
    <citation type="journal article" date="2016" name="Sci. Rep.">
        <title>Peltaster fructicola genome reveals evolution from an invasive phytopathogen to an ectophytic parasite.</title>
        <authorList>
            <person name="Xu C."/>
            <person name="Chen H."/>
            <person name="Gleason M.L."/>
            <person name="Xu J.R."/>
            <person name="Liu H."/>
            <person name="Zhang R."/>
            <person name="Sun G."/>
        </authorList>
    </citation>
    <scope>NUCLEOTIDE SEQUENCE [LARGE SCALE GENOMIC DNA]</scope>
    <source>
        <strain evidence="3 4">LNHT1506</strain>
    </source>
</reference>
<dbReference type="CDD" id="cd06257">
    <property type="entry name" value="DnaJ"/>
    <property type="match status" value="1"/>
</dbReference>
<dbReference type="EMBL" id="CP051139">
    <property type="protein sequence ID" value="QIW96112.1"/>
    <property type="molecule type" value="Genomic_DNA"/>
</dbReference>
<feature type="compositionally biased region" description="Basic and acidic residues" evidence="1">
    <location>
        <begin position="107"/>
        <end position="130"/>
    </location>
</feature>
<dbReference type="PANTHER" id="PTHR44144">
    <property type="entry name" value="DNAJ HOMOLOG SUBFAMILY C MEMBER 9"/>
    <property type="match status" value="1"/>
</dbReference>
<dbReference type="AlphaFoldDB" id="A0A6H0XN15"/>
<feature type="compositionally biased region" description="Low complexity" evidence="1">
    <location>
        <begin position="425"/>
        <end position="435"/>
    </location>
</feature>
<feature type="compositionally biased region" description="Basic and acidic residues" evidence="1">
    <location>
        <begin position="138"/>
        <end position="204"/>
    </location>
</feature>
<feature type="compositionally biased region" description="Polar residues" evidence="1">
    <location>
        <begin position="564"/>
        <end position="582"/>
    </location>
</feature>
<feature type="compositionally biased region" description="Basic and acidic residues" evidence="1">
    <location>
        <begin position="317"/>
        <end position="344"/>
    </location>
</feature>
<feature type="compositionally biased region" description="Basic and acidic residues" evidence="1">
    <location>
        <begin position="437"/>
        <end position="449"/>
    </location>
</feature>
<organism evidence="3 4">
    <name type="scientific">Peltaster fructicola</name>
    <dbReference type="NCBI Taxonomy" id="286661"/>
    <lineage>
        <taxon>Eukaryota</taxon>
        <taxon>Fungi</taxon>
        <taxon>Dikarya</taxon>
        <taxon>Ascomycota</taxon>
        <taxon>Pezizomycotina</taxon>
        <taxon>Dothideomycetes</taxon>
        <taxon>Dothideomycetes incertae sedis</taxon>
        <taxon>Peltaster</taxon>
    </lineage>
</organism>
<dbReference type="InterPro" id="IPR036869">
    <property type="entry name" value="J_dom_sf"/>
</dbReference>
<feature type="compositionally biased region" description="Basic and acidic residues" evidence="1">
    <location>
        <begin position="290"/>
        <end position="302"/>
    </location>
</feature>
<feature type="compositionally biased region" description="Basic and acidic residues" evidence="1">
    <location>
        <begin position="231"/>
        <end position="282"/>
    </location>
</feature>
<dbReference type="GO" id="GO:0031072">
    <property type="term" value="F:heat shock protein binding"/>
    <property type="evidence" value="ECO:0007669"/>
    <property type="project" value="TreeGrafter"/>
</dbReference>
<dbReference type="PANTHER" id="PTHR44144:SF1">
    <property type="entry name" value="DNAJ HOMOLOG SUBFAMILY C MEMBER 9"/>
    <property type="match status" value="1"/>
</dbReference>
<dbReference type="Gene3D" id="1.10.287.110">
    <property type="entry name" value="DnaJ domain"/>
    <property type="match status" value="1"/>
</dbReference>
<evidence type="ECO:0000256" key="1">
    <source>
        <dbReference type="SAM" id="MobiDB-lite"/>
    </source>
</evidence>
<evidence type="ECO:0000313" key="3">
    <source>
        <dbReference type="EMBL" id="QIW96112.1"/>
    </source>
</evidence>
<dbReference type="Pfam" id="PF00226">
    <property type="entry name" value="DnaJ"/>
    <property type="match status" value="1"/>
</dbReference>
<dbReference type="PROSITE" id="PS50076">
    <property type="entry name" value="DNAJ_2"/>
    <property type="match status" value="1"/>
</dbReference>
<keyword evidence="4" id="KW-1185">Reference proteome</keyword>
<dbReference type="PRINTS" id="PR00625">
    <property type="entry name" value="JDOMAIN"/>
</dbReference>
<accession>A0A6H0XN15</accession>
<proteinExistence type="predicted"/>
<dbReference type="GO" id="GO:0005737">
    <property type="term" value="C:cytoplasm"/>
    <property type="evidence" value="ECO:0007669"/>
    <property type="project" value="TreeGrafter"/>
</dbReference>
<dbReference type="Proteomes" id="UP000503462">
    <property type="component" value="Chromosome 1"/>
</dbReference>